<keyword evidence="2" id="KW-1185">Reference proteome</keyword>
<sequence length="103" mass="11443">MAKLTNGRRLFMTDLPIVYTAKEELDIDSEKYLNLYLTAVLMDLPSDLANQAEEGLDIFKDTMLTNWDDTKHDVINDVGYDVGTEAIKATSSDTSPAIIIATI</sequence>
<name>U5D4X6_AMBTC</name>
<dbReference type="AlphaFoldDB" id="U5D4X6"/>
<evidence type="ECO:0000313" key="1">
    <source>
        <dbReference type="EMBL" id="ERN17275.1"/>
    </source>
</evidence>
<gene>
    <name evidence="1" type="ORF">AMTR_s00044p00223870</name>
</gene>
<dbReference type="EMBL" id="KI392384">
    <property type="protein sequence ID" value="ERN17275.1"/>
    <property type="molecule type" value="Genomic_DNA"/>
</dbReference>
<dbReference type="Gramene" id="ERN17275">
    <property type="protein sequence ID" value="ERN17275"/>
    <property type="gene ID" value="AMTR_s00044p00223870"/>
</dbReference>
<accession>U5D4X6</accession>
<reference evidence="2" key="1">
    <citation type="journal article" date="2013" name="Science">
        <title>The Amborella genome and the evolution of flowering plants.</title>
        <authorList>
            <consortium name="Amborella Genome Project"/>
        </authorList>
    </citation>
    <scope>NUCLEOTIDE SEQUENCE [LARGE SCALE GENOMIC DNA]</scope>
</reference>
<dbReference type="HOGENOM" id="CLU_2267386_0_0_1"/>
<protein>
    <submittedName>
        <fullName evidence="1">Uncharacterized protein</fullName>
    </submittedName>
</protein>
<proteinExistence type="predicted"/>
<dbReference type="Proteomes" id="UP000017836">
    <property type="component" value="Unassembled WGS sequence"/>
</dbReference>
<evidence type="ECO:0000313" key="2">
    <source>
        <dbReference type="Proteomes" id="UP000017836"/>
    </source>
</evidence>
<organism evidence="1 2">
    <name type="scientific">Amborella trichopoda</name>
    <dbReference type="NCBI Taxonomy" id="13333"/>
    <lineage>
        <taxon>Eukaryota</taxon>
        <taxon>Viridiplantae</taxon>
        <taxon>Streptophyta</taxon>
        <taxon>Embryophyta</taxon>
        <taxon>Tracheophyta</taxon>
        <taxon>Spermatophyta</taxon>
        <taxon>Magnoliopsida</taxon>
        <taxon>Amborellales</taxon>
        <taxon>Amborellaceae</taxon>
        <taxon>Amborella</taxon>
    </lineage>
</organism>